<dbReference type="InterPro" id="IPR009057">
    <property type="entry name" value="Homeodomain-like_sf"/>
</dbReference>
<proteinExistence type="predicted"/>
<dbReference type="Pfam" id="PF21993">
    <property type="entry name" value="TetR_C_13_2"/>
    <property type="match status" value="1"/>
</dbReference>
<dbReference type="SUPFAM" id="SSF48498">
    <property type="entry name" value="Tetracyclin repressor-like, C-terminal domain"/>
    <property type="match status" value="1"/>
</dbReference>
<name>A0A7W4XZI5_KINRA</name>
<dbReference type="GO" id="GO:0003677">
    <property type="term" value="F:DNA binding"/>
    <property type="evidence" value="ECO:0007669"/>
    <property type="project" value="UniProtKB-UniRule"/>
</dbReference>
<dbReference type="RefSeq" id="WP_183392990.1">
    <property type="nucleotide sequence ID" value="NZ_JACHVY010000007.1"/>
</dbReference>
<gene>
    <name evidence="6" type="ORF">FHR75_004217</name>
</gene>
<dbReference type="EMBL" id="JACHVY010000007">
    <property type="protein sequence ID" value="MBB2903375.1"/>
    <property type="molecule type" value="Genomic_DNA"/>
</dbReference>
<dbReference type="InterPro" id="IPR036271">
    <property type="entry name" value="Tet_transcr_reg_TetR-rel_C_sf"/>
</dbReference>
<accession>A0A7W4XZI5</accession>
<dbReference type="Gene3D" id="1.10.357.10">
    <property type="entry name" value="Tetracycline Repressor, domain 2"/>
    <property type="match status" value="1"/>
</dbReference>
<organism evidence="6 7">
    <name type="scientific">Kineococcus radiotolerans</name>
    <dbReference type="NCBI Taxonomy" id="131568"/>
    <lineage>
        <taxon>Bacteria</taxon>
        <taxon>Bacillati</taxon>
        <taxon>Actinomycetota</taxon>
        <taxon>Actinomycetes</taxon>
        <taxon>Kineosporiales</taxon>
        <taxon>Kineosporiaceae</taxon>
        <taxon>Kineococcus</taxon>
    </lineage>
</organism>
<dbReference type="InterPro" id="IPR001647">
    <property type="entry name" value="HTH_TetR"/>
</dbReference>
<evidence type="ECO:0000256" key="1">
    <source>
        <dbReference type="ARBA" id="ARBA00023015"/>
    </source>
</evidence>
<dbReference type="PROSITE" id="PS50977">
    <property type="entry name" value="HTH_TETR_2"/>
    <property type="match status" value="1"/>
</dbReference>
<evidence type="ECO:0000259" key="5">
    <source>
        <dbReference type="PROSITE" id="PS50977"/>
    </source>
</evidence>
<evidence type="ECO:0000256" key="2">
    <source>
        <dbReference type="ARBA" id="ARBA00023125"/>
    </source>
</evidence>
<dbReference type="PANTHER" id="PTHR47506">
    <property type="entry name" value="TRANSCRIPTIONAL REGULATORY PROTEIN"/>
    <property type="match status" value="1"/>
</dbReference>
<comment type="caution">
    <text evidence="6">The sequence shown here is derived from an EMBL/GenBank/DDBJ whole genome shotgun (WGS) entry which is preliminary data.</text>
</comment>
<protein>
    <submittedName>
        <fullName evidence="6">AcrR family transcriptional regulator</fullName>
    </submittedName>
</protein>
<feature type="DNA-binding region" description="H-T-H motif" evidence="4">
    <location>
        <begin position="41"/>
        <end position="60"/>
    </location>
</feature>
<evidence type="ECO:0000313" key="6">
    <source>
        <dbReference type="EMBL" id="MBB2903375.1"/>
    </source>
</evidence>
<reference evidence="6 7" key="2">
    <citation type="submission" date="2020-08" db="EMBL/GenBank/DDBJ databases">
        <authorList>
            <person name="Partida-Martinez L."/>
            <person name="Huntemann M."/>
            <person name="Clum A."/>
            <person name="Wang J."/>
            <person name="Palaniappan K."/>
            <person name="Ritter S."/>
            <person name="Chen I.-M."/>
            <person name="Stamatis D."/>
            <person name="Reddy T."/>
            <person name="O'Malley R."/>
            <person name="Daum C."/>
            <person name="Shapiro N."/>
            <person name="Ivanova N."/>
            <person name="Kyrpides N."/>
            <person name="Woyke T."/>
        </authorList>
    </citation>
    <scope>NUCLEOTIDE SEQUENCE [LARGE SCALE GENOMIC DNA]</scope>
    <source>
        <strain evidence="6 7">AS2.23</strain>
    </source>
</reference>
<keyword evidence="1" id="KW-0805">Transcription regulation</keyword>
<dbReference type="SUPFAM" id="SSF46689">
    <property type="entry name" value="Homeodomain-like"/>
    <property type="match status" value="1"/>
</dbReference>
<evidence type="ECO:0000313" key="7">
    <source>
        <dbReference type="Proteomes" id="UP000533269"/>
    </source>
</evidence>
<keyword evidence="2 4" id="KW-0238">DNA-binding</keyword>
<dbReference type="Proteomes" id="UP000533269">
    <property type="component" value="Unassembled WGS sequence"/>
</dbReference>
<evidence type="ECO:0000256" key="4">
    <source>
        <dbReference type="PROSITE-ProRule" id="PRU00335"/>
    </source>
</evidence>
<dbReference type="PANTHER" id="PTHR47506:SF3">
    <property type="entry name" value="HTH-TYPE TRANSCRIPTIONAL REGULATOR LMRA"/>
    <property type="match status" value="1"/>
</dbReference>
<feature type="domain" description="HTH tetR-type" evidence="5">
    <location>
        <begin position="18"/>
        <end position="78"/>
    </location>
</feature>
<evidence type="ECO:0000256" key="3">
    <source>
        <dbReference type="ARBA" id="ARBA00023163"/>
    </source>
</evidence>
<keyword evidence="3" id="KW-0804">Transcription</keyword>
<reference evidence="6 7" key="1">
    <citation type="submission" date="2020-08" db="EMBL/GenBank/DDBJ databases">
        <title>The Agave Microbiome: Exploring the role of microbial communities in plant adaptations to desert environments.</title>
        <authorList>
            <person name="Partida-Martinez L.P."/>
        </authorList>
    </citation>
    <scope>NUCLEOTIDE SEQUENCE [LARGE SCALE GENOMIC DNA]</scope>
    <source>
        <strain evidence="6 7">AS2.23</strain>
    </source>
</reference>
<dbReference type="InterPro" id="IPR054156">
    <property type="entry name" value="YxaF_TetR_C"/>
</dbReference>
<dbReference type="AlphaFoldDB" id="A0A7W4XZI5"/>
<dbReference type="Pfam" id="PF00440">
    <property type="entry name" value="TetR_N"/>
    <property type="match status" value="1"/>
</dbReference>
<sequence>MTTVMETTTNPPNPPTPLTPRERLVASARDLIQERGVHGVGLREIVTHADAPRGSLQHYFPGGKDQLVAEALTQADALARRSVRQARTEGTAPADALRTVLSGWREQLQQEHFRRGCPYAATVVDTSAGNETLRTAASQQLHAWHEDFTAVLQQSGLPEARARSLAALVQSSIQGALLLARAHHSTQPLDDVEIELVPLLEALTAHRA</sequence>